<keyword evidence="1" id="KW-0812">Transmembrane</keyword>
<dbReference type="Proteomes" id="UP000219669">
    <property type="component" value="Unassembled WGS sequence"/>
</dbReference>
<keyword evidence="1" id="KW-1133">Transmembrane helix</keyword>
<dbReference type="RefSeq" id="WP_097113382.1">
    <property type="nucleotide sequence ID" value="NZ_CP083931.1"/>
</dbReference>
<keyword evidence="1" id="KW-0472">Membrane</keyword>
<evidence type="ECO:0000313" key="3">
    <source>
        <dbReference type="Proteomes" id="UP000219669"/>
    </source>
</evidence>
<name>A0A286E3K4_9NEIS</name>
<organism evidence="2 3">
    <name type="scientific">Alysiella filiformis DSM 16848</name>
    <dbReference type="NCBI Taxonomy" id="1120981"/>
    <lineage>
        <taxon>Bacteria</taxon>
        <taxon>Pseudomonadati</taxon>
        <taxon>Pseudomonadota</taxon>
        <taxon>Betaproteobacteria</taxon>
        <taxon>Neisseriales</taxon>
        <taxon>Neisseriaceae</taxon>
        <taxon>Alysiella</taxon>
    </lineage>
</organism>
<protein>
    <submittedName>
        <fullName evidence="2">Uncharacterized protein</fullName>
    </submittedName>
</protein>
<feature type="transmembrane region" description="Helical" evidence="1">
    <location>
        <begin position="40"/>
        <end position="62"/>
    </location>
</feature>
<reference evidence="2 3" key="1">
    <citation type="submission" date="2017-09" db="EMBL/GenBank/DDBJ databases">
        <authorList>
            <person name="Ehlers B."/>
            <person name="Leendertz F.H."/>
        </authorList>
    </citation>
    <scope>NUCLEOTIDE SEQUENCE [LARGE SCALE GENOMIC DNA]</scope>
    <source>
        <strain evidence="2 3">DSM 16848</strain>
    </source>
</reference>
<keyword evidence="3" id="KW-1185">Reference proteome</keyword>
<dbReference type="EMBL" id="OCNF01000002">
    <property type="protein sequence ID" value="SOD65482.1"/>
    <property type="molecule type" value="Genomic_DNA"/>
</dbReference>
<dbReference type="AlphaFoldDB" id="A0A286E3K4"/>
<accession>A0A286E3K4</accession>
<feature type="transmembrane region" description="Helical" evidence="1">
    <location>
        <begin position="68"/>
        <end position="86"/>
    </location>
</feature>
<gene>
    <name evidence="2" type="ORF">SAMN02746062_00307</name>
</gene>
<evidence type="ECO:0000256" key="1">
    <source>
        <dbReference type="SAM" id="Phobius"/>
    </source>
</evidence>
<evidence type="ECO:0000313" key="2">
    <source>
        <dbReference type="EMBL" id="SOD65482.1"/>
    </source>
</evidence>
<proteinExistence type="predicted"/>
<sequence length="94" mass="11356">MQKRTFYEKLFKRTFGKYEDELSNEEYQNIAKQYLKAGVYLFWILFVAMVFQGCLIIVGYLIGETLRFDIPAFIWLMIFSGLLGYWKNMNHFKK</sequence>